<evidence type="ECO:0000256" key="2">
    <source>
        <dbReference type="ARBA" id="ARBA00013203"/>
    </source>
</evidence>
<name>A0ABR2IPN3_9EUKA</name>
<reference evidence="13 14" key="1">
    <citation type="submission" date="2024-04" db="EMBL/GenBank/DDBJ databases">
        <title>Tritrichomonas musculus Genome.</title>
        <authorList>
            <person name="Alves-Ferreira E."/>
            <person name="Grigg M."/>
            <person name="Lorenzi H."/>
            <person name="Galac M."/>
        </authorList>
    </citation>
    <scope>NUCLEOTIDE SEQUENCE [LARGE SCALE GENOMIC DNA]</scope>
    <source>
        <strain evidence="13 14">EAF2021</strain>
    </source>
</reference>
<comment type="catalytic activity">
    <reaction evidence="9">
        <text>L-threonyl-[protein] + ATP = O-phospho-L-threonyl-[protein] + ADP + H(+)</text>
        <dbReference type="Rhea" id="RHEA:46608"/>
        <dbReference type="Rhea" id="RHEA-COMP:11060"/>
        <dbReference type="Rhea" id="RHEA-COMP:11605"/>
        <dbReference type="ChEBI" id="CHEBI:15378"/>
        <dbReference type="ChEBI" id="CHEBI:30013"/>
        <dbReference type="ChEBI" id="CHEBI:30616"/>
        <dbReference type="ChEBI" id="CHEBI:61977"/>
        <dbReference type="ChEBI" id="CHEBI:456216"/>
        <dbReference type="EC" id="2.7.12.1"/>
    </reaction>
</comment>
<comment type="caution">
    <text evidence="13">The sequence shown here is derived from an EMBL/GenBank/DDBJ whole genome shotgun (WGS) entry which is preliminary data.</text>
</comment>
<comment type="catalytic activity">
    <reaction evidence="10">
        <text>L-tyrosyl-[protein] + ATP = O-phospho-L-tyrosyl-[protein] + ADP + H(+)</text>
        <dbReference type="Rhea" id="RHEA:10596"/>
        <dbReference type="Rhea" id="RHEA-COMP:10136"/>
        <dbReference type="Rhea" id="RHEA-COMP:20101"/>
        <dbReference type="ChEBI" id="CHEBI:15378"/>
        <dbReference type="ChEBI" id="CHEBI:30616"/>
        <dbReference type="ChEBI" id="CHEBI:46858"/>
        <dbReference type="ChEBI" id="CHEBI:61978"/>
        <dbReference type="ChEBI" id="CHEBI:456216"/>
        <dbReference type="EC" id="2.7.12.1"/>
    </reaction>
</comment>
<dbReference type="Proteomes" id="UP001470230">
    <property type="component" value="Unassembled WGS sequence"/>
</dbReference>
<dbReference type="PANTHER" id="PTHR24058">
    <property type="entry name" value="DUAL SPECIFICITY PROTEIN KINASE"/>
    <property type="match status" value="1"/>
</dbReference>
<evidence type="ECO:0000256" key="11">
    <source>
        <dbReference type="SAM" id="MobiDB-lite"/>
    </source>
</evidence>
<dbReference type="EC" id="2.7.12.1" evidence="2"/>
<dbReference type="EMBL" id="JAPFFF010000015">
    <property type="protein sequence ID" value="KAK8866890.1"/>
    <property type="molecule type" value="Genomic_DNA"/>
</dbReference>
<keyword evidence="4" id="KW-0808">Transferase</keyword>
<evidence type="ECO:0000313" key="14">
    <source>
        <dbReference type="Proteomes" id="UP001470230"/>
    </source>
</evidence>
<sequence>MNQLSPYSPRYKPHIPNIPIQANRKAKPHRKIHSNTNASVPSPPPSNDTSINPRFRKHAGKNLLDNPASQQLSPIIPNGPISPQEAIETYSSIMTRYEASEILNFPSVYFLGNFAKKREPIRNPKNNFGFDTNDHIYRLIIGDHLAYRFEVLSSFGSGAFGQVVKALDHKTGQHVAIKIIVNTEQMHEQGQIEAKILARLNRRSCPNVVRAYDFFIFRSHICITFEILGRNLYELIQLNQYQPFPMIMVRTYALQIFQALEGIHDAGIIHCDIKPENILISNTQRNVVKIIDFGSGCFDGRQKYEYIQSRFYRAPEVVLGIQYGPPMDIWSAALVIVEMLTGRALFPCNTEHELLVMITEMFGPPPIEVIKMSKRRKDFFDLKLGLKPIKGRICRPSSNSLQSVLNINDPNLIDFLTRCLAWNQKDRMTAKEALQHPWIQTKVLSIQDQQPAIQPSSTLPDLHNSQKVL</sequence>
<keyword evidence="6" id="KW-0418">Kinase</keyword>
<feature type="region of interest" description="Disordered" evidence="11">
    <location>
        <begin position="1"/>
        <end position="80"/>
    </location>
</feature>
<evidence type="ECO:0000256" key="5">
    <source>
        <dbReference type="ARBA" id="ARBA00022741"/>
    </source>
</evidence>
<dbReference type="Gene3D" id="3.30.10.30">
    <property type="entry name" value="DYRK"/>
    <property type="match status" value="1"/>
</dbReference>
<dbReference type="InterPro" id="IPR050494">
    <property type="entry name" value="Ser_Thr_dual-spec_kinase"/>
</dbReference>
<dbReference type="PANTHER" id="PTHR24058:SF22">
    <property type="entry name" value="DUAL SPECIFICITY TYROSINE-PHOSPHORYLATION-REGULATED KINASE 4"/>
    <property type="match status" value="1"/>
</dbReference>
<evidence type="ECO:0000256" key="4">
    <source>
        <dbReference type="ARBA" id="ARBA00022679"/>
    </source>
</evidence>
<proteinExistence type="inferred from homology"/>
<evidence type="ECO:0000256" key="3">
    <source>
        <dbReference type="ARBA" id="ARBA00022527"/>
    </source>
</evidence>
<evidence type="ECO:0000256" key="10">
    <source>
        <dbReference type="ARBA" id="ARBA00051680"/>
    </source>
</evidence>
<dbReference type="InterPro" id="IPR042521">
    <property type="entry name" value="DYRK"/>
</dbReference>
<evidence type="ECO:0000256" key="8">
    <source>
        <dbReference type="ARBA" id="ARBA00049003"/>
    </source>
</evidence>
<evidence type="ECO:0000313" key="13">
    <source>
        <dbReference type="EMBL" id="KAK8866890.1"/>
    </source>
</evidence>
<evidence type="ECO:0000259" key="12">
    <source>
        <dbReference type="PROSITE" id="PS50011"/>
    </source>
</evidence>
<accession>A0ABR2IPN3</accession>
<dbReference type="Pfam" id="PF00069">
    <property type="entry name" value="Pkinase"/>
    <property type="match status" value="1"/>
</dbReference>
<dbReference type="Gene3D" id="3.30.200.20">
    <property type="entry name" value="Phosphorylase Kinase, domain 1"/>
    <property type="match status" value="1"/>
</dbReference>
<dbReference type="InterPro" id="IPR008271">
    <property type="entry name" value="Ser/Thr_kinase_AS"/>
</dbReference>
<dbReference type="CDD" id="cd14210">
    <property type="entry name" value="PKc_DYRK"/>
    <property type="match status" value="1"/>
</dbReference>
<evidence type="ECO:0000256" key="7">
    <source>
        <dbReference type="ARBA" id="ARBA00022840"/>
    </source>
</evidence>
<feature type="domain" description="Protein kinase" evidence="12">
    <location>
        <begin position="149"/>
        <end position="439"/>
    </location>
</feature>
<keyword evidence="14" id="KW-1185">Reference proteome</keyword>
<keyword evidence="3" id="KW-0723">Serine/threonine-protein kinase</keyword>
<keyword evidence="5" id="KW-0547">Nucleotide-binding</keyword>
<dbReference type="PROSITE" id="PS50011">
    <property type="entry name" value="PROTEIN_KINASE_DOM"/>
    <property type="match status" value="1"/>
</dbReference>
<dbReference type="InterPro" id="IPR011009">
    <property type="entry name" value="Kinase-like_dom_sf"/>
</dbReference>
<evidence type="ECO:0000256" key="6">
    <source>
        <dbReference type="ARBA" id="ARBA00022777"/>
    </source>
</evidence>
<dbReference type="PROSITE" id="PS00108">
    <property type="entry name" value="PROTEIN_KINASE_ST"/>
    <property type="match status" value="1"/>
</dbReference>
<organism evidence="13 14">
    <name type="scientific">Tritrichomonas musculus</name>
    <dbReference type="NCBI Taxonomy" id="1915356"/>
    <lineage>
        <taxon>Eukaryota</taxon>
        <taxon>Metamonada</taxon>
        <taxon>Parabasalia</taxon>
        <taxon>Tritrichomonadida</taxon>
        <taxon>Tritrichomonadidae</taxon>
        <taxon>Tritrichomonas</taxon>
    </lineage>
</organism>
<comment type="similarity">
    <text evidence="1">Belongs to the protein kinase superfamily. CMGC Ser/Thr protein kinase family. MNB/DYRK subfamily.</text>
</comment>
<gene>
    <name evidence="13" type="ORF">M9Y10_009858</name>
</gene>
<comment type="catalytic activity">
    <reaction evidence="8">
        <text>L-seryl-[protein] + ATP = O-phospho-L-seryl-[protein] + ADP + H(+)</text>
        <dbReference type="Rhea" id="RHEA:17989"/>
        <dbReference type="Rhea" id="RHEA-COMP:9863"/>
        <dbReference type="Rhea" id="RHEA-COMP:11604"/>
        <dbReference type="ChEBI" id="CHEBI:15378"/>
        <dbReference type="ChEBI" id="CHEBI:29999"/>
        <dbReference type="ChEBI" id="CHEBI:30616"/>
        <dbReference type="ChEBI" id="CHEBI:83421"/>
        <dbReference type="ChEBI" id="CHEBI:456216"/>
        <dbReference type="EC" id="2.7.12.1"/>
    </reaction>
</comment>
<feature type="compositionally biased region" description="Basic residues" evidence="11">
    <location>
        <begin position="24"/>
        <end position="33"/>
    </location>
</feature>
<dbReference type="SMART" id="SM00220">
    <property type="entry name" value="S_TKc"/>
    <property type="match status" value="1"/>
</dbReference>
<keyword evidence="7" id="KW-0067">ATP-binding</keyword>
<dbReference type="Gene3D" id="1.10.510.10">
    <property type="entry name" value="Transferase(Phosphotransferase) domain 1"/>
    <property type="match status" value="1"/>
</dbReference>
<dbReference type="SUPFAM" id="SSF56112">
    <property type="entry name" value="Protein kinase-like (PK-like)"/>
    <property type="match status" value="1"/>
</dbReference>
<protein>
    <recommendedName>
        <fullName evidence="2">dual-specificity kinase</fullName>
        <ecNumber evidence="2">2.7.12.1</ecNumber>
    </recommendedName>
</protein>
<dbReference type="InterPro" id="IPR000719">
    <property type="entry name" value="Prot_kinase_dom"/>
</dbReference>
<evidence type="ECO:0000256" key="9">
    <source>
        <dbReference type="ARBA" id="ARBA00049308"/>
    </source>
</evidence>
<evidence type="ECO:0000256" key="1">
    <source>
        <dbReference type="ARBA" id="ARBA00008867"/>
    </source>
</evidence>